<evidence type="ECO:0000259" key="8">
    <source>
        <dbReference type="Pfam" id="PF00588"/>
    </source>
</evidence>
<dbReference type="PANTHER" id="PTHR43453:SF1">
    <property type="entry name" value="TRNA_RRNA METHYLTRANSFERASE SPOU TYPE DOMAIN-CONTAINING PROTEIN"/>
    <property type="match status" value="1"/>
</dbReference>
<dbReference type="PaxDb" id="2903-EOD12812"/>
<evidence type="ECO:0000256" key="5">
    <source>
        <dbReference type="ARBA" id="ARBA00022694"/>
    </source>
</evidence>
<dbReference type="SUPFAM" id="SSF75217">
    <property type="entry name" value="alpha/beta knot"/>
    <property type="match status" value="1"/>
</dbReference>
<sequence>MLDRRRGGLHLVLENIGDPHNAAAVLRTAEGLGVQHVHVIESISDFHVTDQFAGSAANRGRPRAAGTNLVSMGASRWLTVSRYTSSRTCLAALRELDLQVLTSDCPPLSDEEGSGVEEETAQQAQGEGGWQTHKSHQFEARPIDALDFGARPAGAALVFGNERRGVSKAFLERADGSFFLPMCGFTQSFNISVAAAMSLWAAIASGHFPEGSLPSEAKARLMARWLLRDVKAAKPILRAAGIEVDEF</sequence>
<dbReference type="STRING" id="2903.R1BSX3"/>
<dbReference type="KEGG" id="ehx:EMIHUDRAFT_357133"/>
<feature type="region of interest" description="Disordered" evidence="7">
    <location>
        <begin position="107"/>
        <end position="134"/>
    </location>
</feature>
<keyword evidence="6" id="KW-0694">RNA-binding</keyword>
<dbReference type="GeneID" id="17259075"/>
<reference evidence="9" key="2">
    <citation type="submission" date="2024-10" db="UniProtKB">
        <authorList>
            <consortium name="EnsemblProtists"/>
        </authorList>
    </citation>
    <scope>IDENTIFICATION</scope>
</reference>
<evidence type="ECO:0000256" key="1">
    <source>
        <dbReference type="ARBA" id="ARBA00022555"/>
    </source>
</evidence>
<keyword evidence="1" id="KW-0820">tRNA-binding</keyword>
<dbReference type="InterPro" id="IPR029026">
    <property type="entry name" value="tRNA_m1G_MTases_N"/>
</dbReference>
<evidence type="ECO:0000256" key="2">
    <source>
        <dbReference type="ARBA" id="ARBA00022603"/>
    </source>
</evidence>
<dbReference type="InterPro" id="IPR001537">
    <property type="entry name" value="SpoU_MeTrfase"/>
</dbReference>
<dbReference type="GO" id="GO:0000049">
    <property type="term" value="F:tRNA binding"/>
    <property type="evidence" value="ECO:0007669"/>
    <property type="project" value="UniProtKB-KW"/>
</dbReference>
<feature type="domain" description="tRNA/rRNA methyltransferase SpoU type" evidence="8">
    <location>
        <begin position="9"/>
        <end position="199"/>
    </location>
</feature>
<keyword evidence="2" id="KW-0489">Methyltransferase</keyword>
<accession>A0A0D3INH7</accession>
<dbReference type="AlphaFoldDB" id="A0A0D3INH7"/>
<evidence type="ECO:0000256" key="6">
    <source>
        <dbReference type="ARBA" id="ARBA00022884"/>
    </source>
</evidence>
<dbReference type="KEGG" id="ehx:EMIHUDRAFT_354326"/>
<dbReference type="GO" id="GO:0008173">
    <property type="term" value="F:RNA methyltransferase activity"/>
    <property type="evidence" value="ECO:0007669"/>
    <property type="project" value="InterPro"/>
</dbReference>
<dbReference type="OMA" id="IRTVECF"/>
<dbReference type="HOGENOM" id="CLU_021322_4_2_1"/>
<evidence type="ECO:0000313" key="9">
    <source>
        <dbReference type="EnsemblProtists" id="EOD12812"/>
    </source>
</evidence>
<proteinExistence type="predicted"/>
<keyword evidence="4" id="KW-0949">S-adenosyl-L-methionine</keyword>
<evidence type="ECO:0000313" key="10">
    <source>
        <dbReference type="Proteomes" id="UP000013827"/>
    </source>
</evidence>
<dbReference type="eggNOG" id="KOG0838">
    <property type="taxonomic scope" value="Eukaryota"/>
</dbReference>
<dbReference type="CDD" id="cd18092">
    <property type="entry name" value="SpoU-like_TrmH"/>
    <property type="match status" value="1"/>
</dbReference>
<keyword evidence="3" id="KW-0808">Transferase</keyword>
<evidence type="ECO:0000256" key="4">
    <source>
        <dbReference type="ARBA" id="ARBA00022691"/>
    </source>
</evidence>
<dbReference type="EnsemblProtists" id="EOD25252">
    <property type="protein sequence ID" value="EOD25252"/>
    <property type="gene ID" value="EMIHUDRAFT_354326"/>
</dbReference>
<dbReference type="InterPro" id="IPR033671">
    <property type="entry name" value="TrmH"/>
</dbReference>
<evidence type="ECO:0000256" key="3">
    <source>
        <dbReference type="ARBA" id="ARBA00022679"/>
    </source>
</evidence>
<dbReference type="Proteomes" id="UP000013827">
    <property type="component" value="Unassembled WGS sequence"/>
</dbReference>
<evidence type="ECO:0000256" key="7">
    <source>
        <dbReference type="SAM" id="MobiDB-lite"/>
    </source>
</evidence>
<dbReference type="GeneID" id="17270798"/>
<feature type="compositionally biased region" description="Acidic residues" evidence="7">
    <location>
        <begin position="109"/>
        <end position="120"/>
    </location>
</feature>
<dbReference type="GO" id="GO:0002938">
    <property type="term" value="P:tRNA guanine ribose methylation"/>
    <property type="evidence" value="ECO:0007669"/>
    <property type="project" value="TreeGrafter"/>
</dbReference>
<dbReference type="InterPro" id="IPR029028">
    <property type="entry name" value="Alpha/beta_knot_MTases"/>
</dbReference>
<organism evidence="9 10">
    <name type="scientific">Emiliania huxleyi (strain CCMP1516)</name>
    <dbReference type="NCBI Taxonomy" id="280463"/>
    <lineage>
        <taxon>Eukaryota</taxon>
        <taxon>Haptista</taxon>
        <taxon>Haptophyta</taxon>
        <taxon>Prymnesiophyceae</taxon>
        <taxon>Isochrysidales</taxon>
        <taxon>Noelaerhabdaceae</taxon>
        <taxon>Emiliania</taxon>
    </lineage>
</organism>
<dbReference type="Gene3D" id="3.40.1280.10">
    <property type="match status" value="1"/>
</dbReference>
<dbReference type="EnsemblProtists" id="EOD12812">
    <property type="protein sequence ID" value="EOD12812"/>
    <property type="gene ID" value="EMIHUDRAFT_357133"/>
</dbReference>
<dbReference type="Pfam" id="PF00588">
    <property type="entry name" value="SpoU_methylase"/>
    <property type="match status" value="1"/>
</dbReference>
<dbReference type="PANTHER" id="PTHR43453">
    <property type="entry name" value="RRNA METHYLASE-LIKE"/>
    <property type="match status" value="1"/>
</dbReference>
<dbReference type="RefSeq" id="XP_005765241.1">
    <property type="nucleotide sequence ID" value="XM_005765184.1"/>
</dbReference>
<keyword evidence="5" id="KW-0819">tRNA processing</keyword>
<dbReference type="RefSeq" id="XP_005777681.1">
    <property type="nucleotide sequence ID" value="XM_005777624.1"/>
</dbReference>
<name>A0A0D3INH7_EMIH1</name>
<protein>
    <recommendedName>
        <fullName evidence="8">tRNA/rRNA methyltransferase SpoU type domain-containing protein</fullName>
    </recommendedName>
</protein>
<reference evidence="10" key="1">
    <citation type="journal article" date="2013" name="Nature">
        <title>Pan genome of the phytoplankton Emiliania underpins its global distribution.</title>
        <authorList>
            <person name="Read B.A."/>
            <person name="Kegel J."/>
            <person name="Klute M.J."/>
            <person name="Kuo A."/>
            <person name="Lefebvre S.C."/>
            <person name="Maumus F."/>
            <person name="Mayer C."/>
            <person name="Miller J."/>
            <person name="Monier A."/>
            <person name="Salamov A."/>
            <person name="Young J."/>
            <person name="Aguilar M."/>
            <person name="Claverie J.M."/>
            <person name="Frickenhaus S."/>
            <person name="Gonzalez K."/>
            <person name="Herman E.K."/>
            <person name="Lin Y.C."/>
            <person name="Napier J."/>
            <person name="Ogata H."/>
            <person name="Sarno A.F."/>
            <person name="Shmutz J."/>
            <person name="Schroeder D."/>
            <person name="de Vargas C."/>
            <person name="Verret F."/>
            <person name="von Dassow P."/>
            <person name="Valentin K."/>
            <person name="Van de Peer Y."/>
            <person name="Wheeler G."/>
            <person name="Dacks J.B."/>
            <person name="Delwiche C.F."/>
            <person name="Dyhrman S.T."/>
            <person name="Glockner G."/>
            <person name="John U."/>
            <person name="Richards T."/>
            <person name="Worden A.Z."/>
            <person name="Zhang X."/>
            <person name="Grigoriev I.V."/>
            <person name="Allen A.E."/>
            <person name="Bidle K."/>
            <person name="Borodovsky M."/>
            <person name="Bowler C."/>
            <person name="Brownlee C."/>
            <person name="Cock J.M."/>
            <person name="Elias M."/>
            <person name="Gladyshev V.N."/>
            <person name="Groth M."/>
            <person name="Guda C."/>
            <person name="Hadaegh A."/>
            <person name="Iglesias-Rodriguez M.D."/>
            <person name="Jenkins J."/>
            <person name="Jones B.M."/>
            <person name="Lawson T."/>
            <person name="Leese F."/>
            <person name="Lindquist E."/>
            <person name="Lobanov A."/>
            <person name="Lomsadze A."/>
            <person name="Malik S.B."/>
            <person name="Marsh M.E."/>
            <person name="Mackinder L."/>
            <person name="Mock T."/>
            <person name="Mueller-Roeber B."/>
            <person name="Pagarete A."/>
            <person name="Parker M."/>
            <person name="Probert I."/>
            <person name="Quesneville H."/>
            <person name="Raines C."/>
            <person name="Rensing S.A."/>
            <person name="Riano-Pachon D.M."/>
            <person name="Richier S."/>
            <person name="Rokitta S."/>
            <person name="Shiraiwa Y."/>
            <person name="Soanes D.M."/>
            <person name="van der Giezen M."/>
            <person name="Wahlund T.M."/>
            <person name="Williams B."/>
            <person name="Wilson W."/>
            <person name="Wolfe G."/>
            <person name="Wurch L.L."/>
        </authorList>
    </citation>
    <scope>NUCLEOTIDE SEQUENCE</scope>
</reference>
<keyword evidence="10" id="KW-1185">Reference proteome</keyword>